<feature type="non-terminal residue" evidence="3">
    <location>
        <position position="1"/>
    </location>
</feature>
<keyword evidence="2" id="KW-0812">Transmembrane</keyword>
<proteinExistence type="predicted"/>
<dbReference type="EMBL" id="LAZR01010505">
    <property type="protein sequence ID" value="KKM66558.1"/>
    <property type="molecule type" value="Genomic_DNA"/>
</dbReference>
<evidence type="ECO:0000256" key="2">
    <source>
        <dbReference type="SAM" id="Phobius"/>
    </source>
</evidence>
<accession>A0A0F9JAF5</accession>
<dbReference type="AlphaFoldDB" id="A0A0F9JAF5"/>
<reference evidence="3" key="1">
    <citation type="journal article" date="2015" name="Nature">
        <title>Complex archaea that bridge the gap between prokaryotes and eukaryotes.</title>
        <authorList>
            <person name="Spang A."/>
            <person name="Saw J.H."/>
            <person name="Jorgensen S.L."/>
            <person name="Zaremba-Niedzwiedzka K."/>
            <person name="Martijn J."/>
            <person name="Lind A.E."/>
            <person name="van Eijk R."/>
            <person name="Schleper C."/>
            <person name="Guy L."/>
            <person name="Ettema T.J."/>
        </authorList>
    </citation>
    <scope>NUCLEOTIDE SEQUENCE</scope>
</reference>
<evidence type="ECO:0000313" key="3">
    <source>
        <dbReference type="EMBL" id="KKM66558.1"/>
    </source>
</evidence>
<feature type="region of interest" description="Disordered" evidence="1">
    <location>
        <begin position="29"/>
        <end position="110"/>
    </location>
</feature>
<comment type="caution">
    <text evidence="3">The sequence shown here is derived from an EMBL/GenBank/DDBJ whole genome shotgun (WGS) entry which is preliminary data.</text>
</comment>
<protein>
    <submittedName>
        <fullName evidence="3">Uncharacterized protein</fullName>
    </submittedName>
</protein>
<sequence length="156" mass="15312">GVGTSVVTVTRLGGGNACQGISHIDVLLGQETPTPTPTPTSTPPPTPSPTPISTPTPSPTLSPTPTPTSTPIATPTPEPTASSWSQPPVVDSSSAFTAPTGFPDTGGEPAGLPQAGVGAFLGTSCGSGGTNWLMIAVGLSLLAAAVALVTYLLRSR</sequence>
<organism evidence="3">
    <name type="scientific">marine sediment metagenome</name>
    <dbReference type="NCBI Taxonomy" id="412755"/>
    <lineage>
        <taxon>unclassified sequences</taxon>
        <taxon>metagenomes</taxon>
        <taxon>ecological metagenomes</taxon>
    </lineage>
</organism>
<keyword evidence="2" id="KW-1133">Transmembrane helix</keyword>
<feature type="compositionally biased region" description="Pro residues" evidence="1">
    <location>
        <begin position="34"/>
        <end position="78"/>
    </location>
</feature>
<keyword evidence="2" id="KW-0472">Membrane</keyword>
<name>A0A0F9JAF5_9ZZZZ</name>
<evidence type="ECO:0000256" key="1">
    <source>
        <dbReference type="SAM" id="MobiDB-lite"/>
    </source>
</evidence>
<feature type="transmembrane region" description="Helical" evidence="2">
    <location>
        <begin position="132"/>
        <end position="153"/>
    </location>
</feature>
<gene>
    <name evidence="3" type="ORF">LCGC14_1479960</name>
</gene>